<dbReference type="InterPro" id="IPR036397">
    <property type="entry name" value="RNaseH_sf"/>
</dbReference>
<evidence type="ECO:0000313" key="12">
    <source>
        <dbReference type="EMBL" id="GMM54637.1"/>
    </source>
</evidence>
<sequence length="328" mass="36623">MRWSGLSKSVPRLFNRSRVLTHSLTIPTMALSSNWAKLQANNADLKGGKKSTGKAKNTGKEKKGSAKNVVKKNAGSTKNIVKKNTSYKKTERPGKKPSKIMSMVYSMNDAIKQHAVDKRDGKAFEFKTEETAAADLDGSAVPDFDNLPSSKKAKDIGKFVAMDCEFVGVGPEGKDSALARLSITNFYGHVVMDEFVKPRETVTDWRTWVSGVKPEHMKNAISFKDAQEKCSKILEGRILVGHAIKHDLEALLLSHPRSMIRDTARHLPFRKQYAQGKSPSLKKLAKEILKVDIQDGQHSSVEDARMTMLIYKSDKKEFERLHRSTFSS</sequence>
<dbReference type="GO" id="GO:0000027">
    <property type="term" value="P:ribosomal large subunit assembly"/>
    <property type="evidence" value="ECO:0007669"/>
    <property type="project" value="TreeGrafter"/>
</dbReference>
<evidence type="ECO:0000256" key="10">
    <source>
        <dbReference type="SAM" id="MobiDB-lite"/>
    </source>
</evidence>
<dbReference type="CDD" id="cd06144">
    <property type="entry name" value="REX4_like"/>
    <property type="match status" value="1"/>
</dbReference>
<evidence type="ECO:0000256" key="6">
    <source>
        <dbReference type="ARBA" id="ARBA00022801"/>
    </source>
</evidence>
<dbReference type="InterPro" id="IPR012337">
    <property type="entry name" value="RNaseH-like_sf"/>
</dbReference>
<keyword evidence="6" id="KW-0378">Hydrolase</keyword>
<dbReference type="FunFam" id="3.30.420.10:FF:000007">
    <property type="entry name" value="Interferon-stimulated exonuclease gene 20"/>
    <property type="match status" value="1"/>
</dbReference>
<evidence type="ECO:0000256" key="2">
    <source>
        <dbReference type="ARBA" id="ARBA00010489"/>
    </source>
</evidence>
<evidence type="ECO:0000313" key="13">
    <source>
        <dbReference type="Proteomes" id="UP001377567"/>
    </source>
</evidence>
<dbReference type="GO" id="GO:0005634">
    <property type="term" value="C:nucleus"/>
    <property type="evidence" value="ECO:0007669"/>
    <property type="project" value="UniProtKB-SubCell"/>
</dbReference>
<evidence type="ECO:0000256" key="8">
    <source>
        <dbReference type="ARBA" id="ARBA00023242"/>
    </source>
</evidence>
<dbReference type="Gene3D" id="3.30.420.10">
    <property type="entry name" value="Ribonuclease H-like superfamily/Ribonuclease H"/>
    <property type="match status" value="1"/>
</dbReference>
<feature type="domain" description="Exonuclease" evidence="11">
    <location>
        <begin position="158"/>
        <end position="320"/>
    </location>
</feature>
<comment type="function">
    <text evidence="9">Exoribonuclease involved in ribosome biosynthesis. Involved in the processing of ITS1, the internal transcribed spacer localized between the 18S and 5.8S rRNAs.</text>
</comment>
<evidence type="ECO:0000259" key="11">
    <source>
        <dbReference type="SMART" id="SM00479"/>
    </source>
</evidence>
<name>A0AAV5RVA1_MAUHU</name>
<dbReference type="GO" id="GO:0008408">
    <property type="term" value="F:3'-5' exonuclease activity"/>
    <property type="evidence" value="ECO:0007669"/>
    <property type="project" value="InterPro"/>
</dbReference>
<dbReference type="InterPro" id="IPR013520">
    <property type="entry name" value="Ribonucl_H"/>
</dbReference>
<comment type="subcellular location">
    <subcellularLocation>
        <location evidence="1">Nucleus</location>
    </subcellularLocation>
</comment>
<keyword evidence="8" id="KW-0539">Nucleus</keyword>
<proteinExistence type="inferred from homology"/>
<dbReference type="InterPro" id="IPR037431">
    <property type="entry name" value="REX4_DEDDh_dom"/>
</dbReference>
<reference evidence="12 13" key="1">
    <citation type="journal article" date="2023" name="Elife">
        <title>Identification of key yeast species and microbe-microbe interactions impacting larval growth of Drosophila in the wild.</title>
        <authorList>
            <person name="Mure A."/>
            <person name="Sugiura Y."/>
            <person name="Maeda R."/>
            <person name="Honda K."/>
            <person name="Sakurai N."/>
            <person name="Takahashi Y."/>
            <person name="Watada M."/>
            <person name="Katoh T."/>
            <person name="Gotoh A."/>
            <person name="Gotoh Y."/>
            <person name="Taniguchi I."/>
            <person name="Nakamura K."/>
            <person name="Hayashi T."/>
            <person name="Katayama T."/>
            <person name="Uemura T."/>
            <person name="Hattori Y."/>
        </authorList>
    </citation>
    <scope>NUCLEOTIDE SEQUENCE [LARGE SCALE GENOMIC DNA]</scope>
    <source>
        <strain evidence="12 13">KH-74</strain>
    </source>
</reference>
<dbReference type="AlphaFoldDB" id="A0AAV5RVA1"/>
<dbReference type="EMBL" id="BTGD01000003">
    <property type="protein sequence ID" value="GMM54637.1"/>
    <property type="molecule type" value="Genomic_DNA"/>
</dbReference>
<evidence type="ECO:0000256" key="1">
    <source>
        <dbReference type="ARBA" id="ARBA00004123"/>
    </source>
</evidence>
<dbReference type="GO" id="GO:0003676">
    <property type="term" value="F:nucleic acid binding"/>
    <property type="evidence" value="ECO:0007669"/>
    <property type="project" value="InterPro"/>
</dbReference>
<keyword evidence="4" id="KW-0698">rRNA processing</keyword>
<comment type="caution">
    <text evidence="12">The sequence shown here is derived from an EMBL/GenBank/DDBJ whole genome shotgun (WGS) entry which is preliminary data.</text>
</comment>
<dbReference type="PANTHER" id="PTHR12801">
    <property type="entry name" value="RNA EXONUCLEASE REXO1 / RECO3 FAMILY MEMBER-RELATED"/>
    <property type="match status" value="1"/>
</dbReference>
<dbReference type="PANTHER" id="PTHR12801:SF45">
    <property type="entry name" value="RNA EXONUCLEASE 4"/>
    <property type="match status" value="1"/>
</dbReference>
<keyword evidence="13" id="KW-1185">Reference proteome</keyword>
<organism evidence="12 13">
    <name type="scientific">Maudiozyma humilis</name>
    <name type="common">Sour dough yeast</name>
    <name type="synonym">Kazachstania humilis</name>
    <dbReference type="NCBI Taxonomy" id="51915"/>
    <lineage>
        <taxon>Eukaryota</taxon>
        <taxon>Fungi</taxon>
        <taxon>Dikarya</taxon>
        <taxon>Ascomycota</taxon>
        <taxon>Saccharomycotina</taxon>
        <taxon>Saccharomycetes</taxon>
        <taxon>Saccharomycetales</taxon>
        <taxon>Saccharomycetaceae</taxon>
        <taxon>Maudiozyma</taxon>
    </lineage>
</organism>
<evidence type="ECO:0000256" key="7">
    <source>
        <dbReference type="ARBA" id="ARBA00022839"/>
    </source>
</evidence>
<dbReference type="Proteomes" id="UP001377567">
    <property type="component" value="Unassembled WGS sequence"/>
</dbReference>
<accession>A0AAV5RVA1</accession>
<gene>
    <name evidence="12" type="ORF">DAKH74_012530</name>
</gene>
<dbReference type="SMART" id="SM00479">
    <property type="entry name" value="EXOIII"/>
    <property type="match status" value="1"/>
</dbReference>
<dbReference type="GO" id="GO:0006364">
    <property type="term" value="P:rRNA processing"/>
    <property type="evidence" value="ECO:0007669"/>
    <property type="project" value="UniProtKB-KW"/>
</dbReference>
<evidence type="ECO:0000256" key="9">
    <source>
        <dbReference type="ARBA" id="ARBA00025599"/>
    </source>
</evidence>
<keyword evidence="7 12" id="KW-0269">Exonuclease</keyword>
<comment type="similarity">
    <text evidence="2">Belongs to the REXO4 family.</text>
</comment>
<dbReference type="Pfam" id="PF00929">
    <property type="entry name" value="RNase_T"/>
    <property type="match status" value="1"/>
</dbReference>
<dbReference type="SUPFAM" id="SSF53098">
    <property type="entry name" value="Ribonuclease H-like"/>
    <property type="match status" value="1"/>
</dbReference>
<dbReference type="InterPro" id="IPR047021">
    <property type="entry name" value="REXO1/3/4-like"/>
</dbReference>
<evidence type="ECO:0000256" key="4">
    <source>
        <dbReference type="ARBA" id="ARBA00022552"/>
    </source>
</evidence>
<evidence type="ECO:0000256" key="3">
    <source>
        <dbReference type="ARBA" id="ARBA00016937"/>
    </source>
</evidence>
<keyword evidence="5" id="KW-0540">Nuclease</keyword>
<evidence type="ECO:0000256" key="5">
    <source>
        <dbReference type="ARBA" id="ARBA00022722"/>
    </source>
</evidence>
<feature type="region of interest" description="Disordered" evidence="10">
    <location>
        <begin position="44"/>
        <end position="76"/>
    </location>
</feature>
<protein>
    <recommendedName>
        <fullName evidence="3">RNA exonuclease 4</fullName>
    </recommendedName>
</protein>